<proteinExistence type="predicted"/>
<evidence type="ECO:0000256" key="6">
    <source>
        <dbReference type="ARBA" id="ARBA00023049"/>
    </source>
</evidence>
<evidence type="ECO:0000313" key="10">
    <source>
        <dbReference type="EMBL" id="SDL62980.1"/>
    </source>
</evidence>
<evidence type="ECO:0000256" key="1">
    <source>
        <dbReference type="ARBA" id="ARBA00001947"/>
    </source>
</evidence>
<dbReference type="InterPro" id="IPR016047">
    <property type="entry name" value="M23ase_b-sheet_dom"/>
</dbReference>
<protein>
    <submittedName>
        <fullName evidence="10">Septal ring factor EnvC, activator of murein hydrolases AmiA and AmiB</fullName>
    </submittedName>
</protein>
<accession>A0A1G9LLY0</accession>
<evidence type="ECO:0000259" key="9">
    <source>
        <dbReference type="Pfam" id="PF01551"/>
    </source>
</evidence>
<feature type="coiled-coil region" evidence="7">
    <location>
        <begin position="23"/>
        <end position="60"/>
    </location>
</feature>
<gene>
    <name evidence="10" type="ORF">SAMN04488568_101111</name>
</gene>
<dbReference type="SUPFAM" id="SSF51261">
    <property type="entry name" value="Duplicated hybrid motif"/>
    <property type="match status" value="1"/>
</dbReference>
<evidence type="ECO:0000256" key="3">
    <source>
        <dbReference type="ARBA" id="ARBA00022723"/>
    </source>
</evidence>
<dbReference type="InterPro" id="IPR011055">
    <property type="entry name" value="Dup_hybrid_motif"/>
</dbReference>
<dbReference type="Pfam" id="PF01551">
    <property type="entry name" value="Peptidase_M23"/>
    <property type="match status" value="1"/>
</dbReference>
<dbReference type="PANTHER" id="PTHR21666:SF288">
    <property type="entry name" value="CELL DIVISION PROTEIN YTFB"/>
    <property type="match status" value="1"/>
</dbReference>
<dbReference type="CDD" id="cd12797">
    <property type="entry name" value="M23_peptidase"/>
    <property type="match status" value="1"/>
</dbReference>
<keyword evidence="4 10" id="KW-0378">Hydrolase</keyword>
<dbReference type="EMBL" id="FNHG01000001">
    <property type="protein sequence ID" value="SDL62980.1"/>
    <property type="molecule type" value="Genomic_DNA"/>
</dbReference>
<reference evidence="10 11" key="1">
    <citation type="submission" date="2016-10" db="EMBL/GenBank/DDBJ databases">
        <authorList>
            <person name="de Groot N.N."/>
        </authorList>
    </citation>
    <scope>NUCLEOTIDE SEQUENCE [LARGE SCALE GENOMIC DNA]</scope>
    <source>
        <strain evidence="10 11">DSM 16077</strain>
    </source>
</reference>
<keyword evidence="5" id="KW-0862">Zinc</keyword>
<dbReference type="Proteomes" id="UP000199759">
    <property type="component" value="Unassembled WGS sequence"/>
</dbReference>
<comment type="cofactor">
    <cofactor evidence="1">
        <name>Zn(2+)</name>
        <dbReference type="ChEBI" id="CHEBI:29105"/>
    </cofactor>
</comment>
<dbReference type="GO" id="GO:0046872">
    <property type="term" value="F:metal ion binding"/>
    <property type="evidence" value="ECO:0007669"/>
    <property type="project" value="UniProtKB-KW"/>
</dbReference>
<keyword evidence="7" id="KW-0175">Coiled coil</keyword>
<evidence type="ECO:0000256" key="8">
    <source>
        <dbReference type="SAM" id="SignalP"/>
    </source>
</evidence>
<dbReference type="GO" id="GO:0004222">
    <property type="term" value="F:metalloendopeptidase activity"/>
    <property type="evidence" value="ECO:0007669"/>
    <property type="project" value="TreeGrafter"/>
</dbReference>
<keyword evidence="8" id="KW-0732">Signal</keyword>
<dbReference type="RefSeq" id="WP_091765124.1">
    <property type="nucleotide sequence ID" value="NZ_FNHG01000001.1"/>
</dbReference>
<dbReference type="OrthoDB" id="9809144at2"/>
<evidence type="ECO:0000256" key="4">
    <source>
        <dbReference type="ARBA" id="ARBA00022801"/>
    </source>
</evidence>
<keyword evidence="3" id="KW-0479">Metal-binding</keyword>
<feature type="chain" id="PRO_5011770375" evidence="8">
    <location>
        <begin position="19"/>
        <end position="408"/>
    </location>
</feature>
<name>A0A1G9LLY0_9PROT</name>
<evidence type="ECO:0000256" key="7">
    <source>
        <dbReference type="SAM" id="Coils"/>
    </source>
</evidence>
<dbReference type="AlphaFoldDB" id="A0A1G9LLY0"/>
<dbReference type="GO" id="GO:0006508">
    <property type="term" value="P:proteolysis"/>
    <property type="evidence" value="ECO:0007669"/>
    <property type="project" value="UniProtKB-KW"/>
</dbReference>
<evidence type="ECO:0000256" key="2">
    <source>
        <dbReference type="ARBA" id="ARBA00022670"/>
    </source>
</evidence>
<keyword evidence="11" id="KW-1185">Reference proteome</keyword>
<feature type="coiled-coil region" evidence="7">
    <location>
        <begin position="142"/>
        <end position="202"/>
    </location>
</feature>
<dbReference type="PANTHER" id="PTHR21666">
    <property type="entry name" value="PEPTIDASE-RELATED"/>
    <property type="match status" value="1"/>
</dbReference>
<dbReference type="STRING" id="144026.SAMN04488568_101111"/>
<feature type="domain" description="M23ase beta-sheet core" evidence="9">
    <location>
        <begin position="305"/>
        <end position="397"/>
    </location>
</feature>
<keyword evidence="6" id="KW-0482">Metalloprotease</keyword>
<dbReference type="Gene3D" id="2.70.70.10">
    <property type="entry name" value="Glucose Permease (Domain IIA)"/>
    <property type="match status" value="1"/>
</dbReference>
<feature type="signal peptide" evidence="8">
    <location>
        <begin position="1"/>
        <end position="18"/>
    </location>
</feature>
<keyword evidence="2" id="KW-0645">Protease</keyword>
<evidence type="ECO:0000256" key="5">
    <source>
        <dbReference type="ARBA" id="ARBA00022833"/>
    </source>
</evidence>
<sequence>MYLLLLSLLLSQAQPAGAPPADAATAEQLEREARETAARAEAAREQADQVASEIALMQRQLVELGQRVGNSEQAALAASGELTRLGSEEAEILARLAAERESLIDILAAIQRIETQTPPAILAAPDDAARAARAAALMAQVAPALQERADALSRELAQLRSIRSDIETQSSVLASAEDVLSAQRLELQALIAERRALEARRRDEAVAFLEASSSAGERARSIRSLLSELTQMAAVMPTLNPRRIELPDTIPEPHMRPARDLIAARAPAEPLETLRFADARGRLRPPAAGEVVRRFAELAEDGTASEGIFIRTRSEAQVVSPFDARIEFAGPFSTYGGLLILNVGEGYYMVLSGMAVTYASAGQSVLAGEPVGAMPDTGQTAPELYLELRRDGNAMDPGPWLRPTAQSG</sequence>
<organism evidence="10 11">
    <name type="scientific">Maricaulis salignorans</name>
    <dbReference type="NCBI Taxonomy" id="144026"/>
    <lineage>
        <taxon>Bacteria</taxon>
        <taxon>Pseudomonadati</taxon>
        <taxon>Pseudomonadota</taxon>
        <taxon>Alphaproteobacteria</taxon>
        <taxon>Maricaulales</taxon>
        <taxon>Maricaulaceae</taxon>
        <taxon>Maricaulis</taxon>
    </lineage>
</organism>
<evidence type="ECO:0000313" key="11">
    <source>
        <dbReference type="Proteomes" id="UP000199759"/>
    </source>
</evidence>
<dbReference type="InterPro" id="IPR050570">
    <property type="entry name" value="Cell_wall_metabolism_enzyme"/>
</dbReference>